<dbReference type="InterPro" id="IPR011966">
    <property type="entry name" value="PaaN-DH"/>
</dbReference>
<evidence type="ECO:0000259" key="2">
    <source>
        <dbReference type="Pfam" id="PF00171"/>
    </source>
</evidence>
<comment type="caution">
    <text evidence="4">The sequence shown here is derived from an EMBL/GenBank/DDBJ whole genome shotgun (WGS) entry which is preliminary data.</text>
</comment>
<dbReference type="EMBL" id="PRLP01000057">
    <property type="protein sequence ID" value="PPC76128.1"/>
    <property type="molecule type" value="Genomic_DNA"/>
</dbReference>
<dbReference type="CDD" id="cd03452">
    <property type="entry name" value="MaoC_C"/>
    <property type="match status" value="1"/>
</dbReference>
<dbReference type="Gene3D" id="3.40.309.10">
    <property type="entry name" value="Aldehyde Dehydrogenase, Chain A, domain 2"/>
    <property type="match status" value="1"/>
</dbReference>
<evidence type="ECO:0000313" key="5">
    <source>
        <dbReference type="Proteomes" id="UP000238196"/>
    </source>
</evidence>
<proteinExistence type="predicted"/>
<dbReference type="PANTHER" id="PTHR43111">
    <property type="entry name" value="ALDEHYDE DEHYDROGENASE B-RELATED"/>
    <property type="match status" value="1"/>
</dbReference>
<dbReference type="InterPro" id="IPR016161">
    <property type="entry name" value="Ald_DH/histidinol_DH"/>
</dbReference>
<sequence>MKIKSYVCGQWVEGQDSGAELFHAVNGELIGSVTSKGIDFKAVADYGRSKGGPALRALTFHDRANRLKALAQHLMSKKDEFYRISALTGATRVDSWIDIEGGAGTLFTYSSLVRRELPNETFVVEGNSERLSAKGTFVGRHILVPKEGVAVHINAFNFPCWGMLEKIAPSLAAGVPVIVKPASATCYLTEAMVREIIASGLFPEGAIQLVCGSTGDLLDHLMEQDVVTFTGSAATGQKLRSHPNILARSIPFTMEADSLNCSILGAGVEPGSAEFDLFIKEVANEMSVKAGQKCTAIRRAIVPRQRADAVAEALKARLAKVVLGDPAVEGVRMGPLVNRDQVDDVWAKLEQLKGAAEVIYGGQRQFAVTGASAESGAFFPSTLLYCDQPLQTEIPHSVEAFGPVSTLMAYDDIEQAIAIAKMGRGSLAGSLVTADNLEARKVILGTAAYHGRLLVLNTECARESTGHGSPLPTLVHGGPGRAGGGEELGGLRAVKHYMQRTAIQGSPTTLTAITNEFHPGSEQIKTQVHPFRRYFDELQIGETLITHRRTVTEADIVNFGCLSGDHFYAHFDELAAKDSLFGKRVAHGYFVISAAAGLFVEPSPGPVLANYGMENLRFVSPVGIGDTIQARLTCKQKIRKDKRPDEQRATGVVVWDVEVTNQHNEPVALYSILTLVERKDDEAVA</sequence>
<protein>
    <submittedName>
        <fullName evidence="4">Phenylacetic acid degradation bifunctional protein PaaZ</fullName>
    </submittedName>
</protein>
<reference evidence="4 5" key="1">
    <citation type="submission" date="2018-02" db="EMBL/GenBank/DDBJ databases">
        <title>novel marine gammaproteobacteria from coastal saline agro ecosystem.</title>
        <authorList>
            <person name="Krishnan R."/>
            <person name="Ramesh Kumar N."/>
        </authorList>
    </citation>
    <scope>NUCLEOTIDE SEQUENCE [LARGE SCALE GENOMIC DNA]</scope>
    <source>
        <strain evidence="4 5">228</strain>
    </source>
</reference>
<feature type="domain" description="Aldehyde dehydrogenase" evidence="2">
    <location>
        <begin position="11"/>
        <end position="499"/>
    </location>
</feature>
<gene>
    <name evidence="4" type="ORF">C4K68_17220</name>
</gene>
<dbReference type="NCBIfam" id="TIGR02278">
    <property type="entry name" value="PaaN-DH"/>
    <property type="match status" value="1"/>
</dbReference>
<dbReference type="Pfam" id="PF01575">
    <property type="entry name" value="MaoC_dehydratas"/>
    <property type="match status" value="1"/>
</dbReference>
<dbReference type="InterPro" id="IPR016163">
    <property type="entry name" value="Ald_DH_C"/>
</dbReference>
<dbReference type="OrthoDB" id="9759612at2"/>
<evidence type="ECO:0000259" key="3">
    <source>
        <dbReference type="Pfam" id="PF01575"/>
    </source>
</evidence>
<dbReference type="CDD" id="cd07128">
    <property type="entry name" value="ALDH_MaoC-N"/>
    <property type="match status" value="1"/>
</dbReference>
<dbReference type="InterPro" id="IPR002539">
    <property type="entry name" value="MaoC-like_dom"/>
</dbReference>
<dbReference type="Pfam" id="PF00171">
    <property type="entry name" value="Aldedh"/>
    <property type="match status" value="1"/>
</dbReference>
<name>A0A2S5KMV2_9PROT</name>
<dbReference type="InterPro" id="IPR015590">
    <property type="entry name" value="Aldehyde_DH_dom"/>
</dbReference>
<dbReference type="PANTHER" id="PTHR43111:SF1">
    <property type="entry name" value="ALDEHYDE DEHYDROGENASE B-RELATED"/>
    <property type="match status" value="1"/>
</dbReference>
<dbReference type="SUPFAM" id="SSF53720">
    <property type="entry name" value="ALDH-like"/>
    <property type="match status" value="1"/>
</dbReference>
<dbReference type="GO" id="GO:0016620">
    <property type="term" value="F:oxidoreductase activity, acting on the aldehyde or oxo group of donors, NAD or NADP as acceptor"/>
    <property type="evidence" value="ECO:0007669"/>
    <property type="project" value="InterPro"/>
</dbReference>
<dbReference type="Proteomes" id="UP000238196">
    <property type="component" value="Unassembled WGS sequence"/>
</dbReference>
<dbReference type="NCBIfam" id="NF008868">
    <property type="entry name" value="PRK11903.1"/>
    <property type="match status" value="1"/>
</dbReference>
<dbReference type="InterPro" id="IPR029069">
    <property type="entry name" value="HotDog_dom_sf"/>
</dbReference>
<feature type="domain" description="MaoC-like" evidence="3">
    <location>
        <begin position="540"/>
        <end position="652"/>
    </location>
</feature>
<keyword evidence="1" id="KW-0560">Oxidoreductase</keyword>
<evidence type="ECO:0000313" key="4">
    <source>
        <dbReference type="EMBL" id="PPC76128.1"/>
    </source>
</evidence>
<organism evidence="4 5">
    <name type="scientific">Proteobacteria bacterium 228</name>
    <dbReference type="NCBI Taxonomy" id="2083153"/>
    <lineage>
        <taxon>Bacteria</taxon>
        <taxon>Pseudomonadati</taxon>
        <taxon>Pseudomonadota</taxon>
    </lineage>
</organism>
<accession>A0A2S5KMV2</accession>
<dbReference type="InterPro" id="IPR016162">
    <property type="entry name" value="Ald_DH_N"/>
</dbReference>
<dbReference type="SUPFAM" id="SSF54637">
    <property type="entry name" value="Thioesterase/thiol ester dehydrase-isomerase"/>
    <property type="match status" value="1"/>
</dbReference>
<dbReference type="Gene3D" id="3.10.129.10">
    <property type="entry name" value="Hotdog Thioesterase"/>
    <property type="match status" value="1"/>
</dbReference>
<dbReference type="AlphaFoldDB" id="A0A2S5KMV2"/>
<evidence type="ECO:0000256" key="1">
    <source>
        <dbReference type="ARBA" id="ARBA00023002"/>
    </source>
</evidence>
<dbReference type="Gene3D" id="3.40.605.10">
    <property type="entry name" value="Aldehyde Dehydrogenase, Chain A, domain 1"/>
    <property type="match status" value="1"/>
</dbReference>